<feature type="chain" id="PRO_5045062654" evidence="2">
    <location>
        <begin position="34"/>
        <end position="358"/>
    </location>
</feature>
<dbReference type="NCBIfam" id="NF037995">
    <property type="entry name" value="TRAP_S1"/>
    <property type="match status" value="1"/>
</dbReference>
<feature type="signal peptide" evidence="2">
    <location>
        <begin position="1"/>
        <end position="33"/>
    </location>
</feature>
<sequence length="358" mass="38175">MGKFKGLSILEQARGMLFACAIGLGLAAGPALSAETEITVSTWGGPNHPVNSKLWPILSSWIEKATDDRVTLKVVHDLGPPAAQMDLVNDGVADMAWIFHGHMPGRFVLTQISEIPSSNADSETISAAYWNLHENYLAKANEHRGLRVLGIGVHGPGQIFTNAKADDLASLKSKRLRVGGGVMSDVVDRLGIVSAALPPNQLYEAASQGVIDGALQPFDGVQAFRLGEVTHYGLINPAGFYRGSFAIIMNPDKWDEISPEDQKAIESVTGEKLSRLFGAVMDGSDKAGMDYFVANGGKNTELSAEDQETLKKIFSELRGKWETTAANAGIDAKAAIAAFDADIEAARNGERVTIAAAE</sequence>
<dbReference type="Gene3D" id="3.40.190.170">
    <property type="entry name" value="Bacterial extracellular solute-binding protein, family 7"/>
    <property type="match status" value="1"/>
</dbReference>
<gene>
    <name evidence="3" type="ORF">ACFO1V_13155</name>
</gene>
<name>A0ABV9HAG5_9HYPH</name>
<evidence type="ECO:0000256" key="1">
    <source>
        <dbReference type="ARBA" id="ARBA00022729"/>
    </source>
</evidence>
<dbReference type="PANTHER" id="PTHR33376:SF15">
    <property type="entry name" value="BLL6794 PROTEIN"/>
    <property type="match status" value="1"/>
</dbReference>
<keyword evidence="1 2" id="KW-0732">Signal</keyword>
<evidence type="ECO:0000313" key="3">
    <source>
        <dbReference type="EMBL" id="MFC4626140.1"/>
    </source>
</evidence>
<reference evidence="4" key="1">
    <citation type="journal article" date="2019" name="Int. J. Syst. Evol. Microbiol.">
        <title>The Global Catalogue of Microorganisms (GCM) 10K type strain sequencing project: providing services to taxonomists for standard genome sequencing and annotation.</title>
        <authorList>
            <consortium name="The Broad Institute Genomics Platform"/>
            <consortium name="The Broad Institute Genome Sequencing Center for Infectious Disease"/>
            <person name="Wu L."/>
            <person name="Ma J."/>
        </authorList>
    </citation>
    <scope>NUCLEOTIDE SEQUENCE [LARGE SCALE GENOMIC DNA]</scope>
    <source>
        <strain evidence="4">CGMCC 1.15731</strain>
    </source>
</reference>
<proteinExistence type="predicted"/>
<protein>
    <submittedName>
        <fullName evidence="3">TRAP transporter substrate-binding protein</fullName>
    </submittedName>
</protein>
<organism evidence="3 4">
    <name type="scientific">Daeguia caeni</name>
    <dbReference type="NCBI Taxonomy" id="439612"/>
    <lineage>
        <taxon>Bacteria</taxon>
        <taxon>Pseudomonadati</taxon>
        <taxon>Pseudomonadota</taxon>
        <taxon>Alphaproteobacteria</taxon>
        <taxon>Hyphomicrobiales</taxon>
        <taxon>Brucellaceae</taxon>
        <taxon>Daeguia</taxon>
    </lineage>
</organism>
<dbReference type="Pfam" id="PF03480">
    <property type="entry name" value="DctP"/>
    <property type="match status" value="1"/>
</dbReference>
<dbReference type="InterPro" id="IPR018389">
    <property type="entry name" value="DctP_fam"/>
</dbReference>
<evidence type="ECO:0000256" key="2">
    <source>
        <dbReference type="SAM" id="SignalP"/>
    </source>
</evidence>
<dbReference type="EMBL" id="JBHSEL010000122">
    <property type="protein sequence ID" value="MFC4626140.1"/>
    <property type="molecule type" value="Genomic_DNA"/>
</dbReference>
<evidence type="ECO:0000313" key="4">
    <source>
        <dbReference type="Proteomes" id="UP001596042"/>
    </source>
</evidence>
<dbReference type="CDD" id="cd13665">
    <property type="entry name" value="PBP2_TRAP_Dctp3_4"/>
    <property type="match status" value="1"/>
</dbReference>
<dbReference type="RefSeq" id="WP_374832682.1">
    <property type="nucleotide sequence ID" value="NZ_JBHEEZ010000017.1"/>
</dbReference>
<dbReference type="InterPro" id="IPR038404">
    <property type="entry name" value="TRAP_DctP_sf"/>
</dbReference>
<keyword evidence="4" id="KW-1185">Reference proteome</keyword>
<accession>A0ABV9HAG5</accession>
<dbReference type="PANTHER" id="PTHR33376">
    <property type="match status" value="1"/>
</dbReference>
<dbReference type="Proteomes" id="UP001596042">
    <property type="component" value="Unassembled WGS sequence"/>
</dbReference>
<comment type="caution">
    <text evidence="3">The sequence shown here is derived from an EMBL/GenBank/DDBJ whole genome shotgun (WGS) entry which is preliminary data.</text>
</comment>